<keyword evidence="3" id="KW-0808">Transferase</keyword>
<dbReference type="GO" id="GO:0003676">
    <property type="term" value="F:nucleic acid binding"/>
    <property type="evidence" value="ECO:0007669"/>
    <property type="project" value="InterPro"/>
</dbReference>
<dbReference type="Gene3D" id="3.30.420.10">
    <property type="entry name" value="Ribonuclease H-like superfamily/Ribonuclease H"/>
    <property type="match status" value="1"/>
</dbReference>
<keyword evidence="3" id="KW-0418">Kinase</keyword>
<dbReference type="eggNOG" id="KOG0017">
    <property type="taxonomic scope" value="Eukaryota"/>
</dbReference>
<organism evidence="3 4">
    <name type="scientific">Theobroma cacao</name>
    <name type="common">Cacao</name>
    <name type="synonym">Cocoa</name>
    <dbReference type="NCBI Taxonomy" id="3641"/>
    <lineage>
        <taxon>Eukaryota</taxon>
        <taxon>Viridiplantae</taxon>
        <taxon>Streptophyta</taxon>
        <taxon>Embryophyta</taxon>
        <taxon>Tracheophyta</taxon>
        <taxon>Spermatophyta</taxon>
        <taxon>Magnoliopsida</taxon>
        <taxon>eudicotyledons</taxon>
        <taxon>Gunneridae</taxon>
        <taxon>Pentapetalae</taxon>
        <taxon>rosids</taxon>
        <taxon>malvids</taxon>
        <taxon>Malvales</taxon>
        <taxon>Malvaceae</taxon>
        <taxon>Byttnerioideae</taxon>
        <taxon>Theobroma</taxon>
    </lineage>
</organism>
<dbReference type="Pfam" id="PF13976">
    <property type="entry name" value="gag_pre-integrs"/>
    <property type="match status" value="1"/>
</dbReference>
<dbReference type="InParanoid" id="A0A061F234"/>
<name>A0A061F234_THECC</name>
<dbReference type="Gramene" id="EOY10712">
    <property type="protein sequence ID" value="EOY10712"/>
    <property type="gene ID" value="TCM_026018"/>
</dbReference>
<evidence type="ECO:0000313" key="3">
    <source>
        <dbReference type="EMBL" id="EOY10712.1"/>
    </source>
</evidence>
<dbReference type="InterPro" id="IPR013103">
    <property type="entry name" value="RVT_2"/>
</dbReference>
<dbReference type="PANTHER" id="PTHR11439:SF503">
    <property type="entry name" value="CYSTEINE-RICH RLK (RECEPTOR-LIKE PROTEIN KINASE) 8"/>
    <property type="match status" value="1"/>
</dbReference>
<evidence type="ECO:0000259" key="2">
    <source>
        <dbReference type="Pfam" id="PF13976"/>
    </source>
</evidence>
<dbReference type="HOGENOM" id="CLU_001650_5_1_1"/>
<gene>
    <name evidence="3" type="ORF">TCM_026018</name>
</gene>
<feature type="domain" description="Reverse transcriptase Ty1/copia-type" evidence="1">
    <location>
        <begin position="389"/>
        <end position="581"/>
    </location>
</feature>
<dbReference type="InterPro" id="IPR043502">
    <property type="entry name" value="DNA/RNA_pol_sf"/>
</dbReference>
<proteinExistence type="predicted"/>
<keyword evidence="4" id="KW-1185">Reference proteome</keyword>
<dbReference type="Proteomes" id="UP000026915">
    <property type="component" value="Chromosome 5"/>
</dbReference>
<protein>
    <submittedName>
        <fullName evidence="3">Cysteine-rich RLK (RECEPTOR-like protein kinase) 8</fullName>
    </submittedName>
</protein>
<sequence>MESNLEAFTIWEVVESDVEPVQRRVNPTLAQIRQFEEDKVKRPNIKCRAYNQQGHVEKLCNKSKNVEEKSTVVAQHQSDDNDVMFMAKQADSDFRNDTWLLDSGVQTIDGMKSISKVYYALHVSQNLLSARQLLNENFELLFEDKACNVKDPFGKELFTMKMKNKCFPLNWSAAQYTAYKVTVVDDELWHRRYGHVNHSYLKQMVLHNLVNGLPNVSKPDKLCSTCQFGKQNRIAFPKTRSWTATQKLQLVHTDLRGLMRTLSLNEITYSPHQNGVSEKKNKIMIEMALCLLFEMNLPKFLWAEVANTANYLLNMTQTKSLGKKTPYEAWFGFKPTVTHLKVFRGTISLEDIYEICHIAITEPQSYSEAAANEHWKQAMEAEMMMILKNNTWSLVDKPKNRKVIGVTWIFRTKLNFDASINKFKDRLVVKGFSQVYRVDFLETFAPVARHDTIRLLIALAAKEKWLIWHLDIKSAFLNGTISENIYVNQREGFVEPGKEDKVCKLTKALYGLKQALRAWYERMDNYLQSQGFVRIVSEHTLYVKSTDDVIQLIVYLYVDDLLITSPSGDFLDDFKNKMKKEKYAGVLLKKFSMGECKPVSTPLVVGSKLSKEAGGVEANVVQYKRIIGSLLYLSASKLDIMFATSFFSRFMQAPTNLHLMAPKRVLNAIFSWNLKKQDIVTQSSAEAKYVLAAAATNQALWLRKIFLDLKVKLEEPIILWVDNQSTIAMAENPVMHGRTKHIRVKFHAIREAVRNKDILIRYCNTHDQVSNILTNTLSKEKFEELRVKLGICKIDLPGVY</sequence>
<dbReference type="InterPro" id="IPR036397">
    <property type="entry name" value="RNaseH_sf"/>
</dbReference>
<dbReference type="AlphaFoldDB" id="A0A061F234"/>
<dbReference type="PANTHER" id="PTHR11439">
    <property type="entry name" value="GAG-POL-RELATED RETROTRANSPOSON"/>
    <property type="match status" value="1"/>
</dbReference>
<dbReference type="STRING" id="3641.A0A061F234"/>
<dbReference type="GO" id="GO:0016301">
    <property type="term" value="F:kinase activity"/>
    <property type="evidence" value="ECO:0007669"/>
    <property type="project" value="UniProtKB-KW"/>
</dbReference>
<dbReference type="InterPro" id="IPR025724">
    <property type="entry name" value="GAG-pre-integrase_dom"/>
</dbReference>
<dbReference type="EMBL" id="CM001883">
    <property type="protein sequence ID" value="EOY10712.1"/>
    <property type="molecule type" value="Genomic_DNA"/>
</dbReference>
<dbReference type="Pfam" id="PF07727">
    <property type="entry name" value="RVT_2"/>
    <property type="match status" value="1"/>
</dbReference>
<dbReference type="InterPro" id="IPR012337">
    <property type="entry name" value="RNaseH-like_sf"/>
</dbReference>
<dbReference type="CDD" id="cd09272">
    <property type="entry name" value="RNase_HI_RT_Ty1"/>
    <property type="match status" value="1"/>
</dbReference>
<dbReference type="FunCoup" id="A0A061F234">
    <property type="interactions" value="18"/>
</dbReference>
<evidence type="ECO:0000259" key="1">
    <source>
        <dbReference type="Pfam" id="PF07727"/>
    </source>
</evidence>
<feature type="domain" description="GAG-pre-integrase" evidence="2">
    <location>
        <begin position="175"/>
        <end position="231"/>
    </location>
</feature>
<accession>A0A061F234</accession>
<evidence type="ECO:0000313" key="4">
    <source>
        <dbReference type="Proteomes" id="UP000026915"/>
    </source>
</evidence>
<dbReference type="SUPFAM" id="SSF53098">
    <property type="entry name" value="Ribonuclease H-like"/>
    <property type="match status" value="1"/>
</dbReference>
<reference evidence="3 4" key="1">
    <citation type="journal article" date="2013" name="Genome Biol.">
        <title>The genome sequence of the most widely cultivated cacao type and its use to identify candidate genes regulating pod color.</title>
        <authorList>
            <person name="Motamayor J.C."/>
            <person name="Mockaitis K."/>
            <person name="Schmutz J."/>
            <person name="Haiminen N."/>
            <person name="Iii D.L."/>
            <person name="Cornejo O."/>
            <person name="Findley S.D."/>
            <person name="Zheng P."/>
            <person name="Utro F."/>
            <person name="Royaert S."/>
            <person name="Saski C."/>
            <person name="Jenkins J."/>
            <person name="Podicheti R."/>
            <person name="Zhao M."/>
            <person name="Scheffler B.E."/>
            <person name="Stack J.C."/>
            <person name="Feltus F.A."/>
            <person name="Mustiga G.M."/>
            <person name="Amores F."/>
            <person name="Phillips W."/>
            <person name="Marelli J.P."/>
            <person name="May G.D."/>
            <person name="Shapiro H."/>
            <person name="Ma J."/>
            <person name="Bustamante C.D."/>
            <person name="Schnell R.J."/>
            <person name="Main D."/>
            <person name="Gilbert D."/>
            <person name="Parida L."/>
            <person name="Kuhn D.N."/>
        </authorList>
    </citation>
    <scope>NUCLEOTIDE SEQUENCE [LARGE SCALE GENOMIC DNA]</scope>
    <source>
        <strain evidence="4">cv. Matina 1-6</strain>
    </source>
</reference>
<dbReference type="SUPFAM" id="SSF56672">
    <property type="entry name" value="DNA/RNA polymerases"/>
    <property type="match status" value="1"/>
</dbReference>